<dbReference type="PANTHER" id="PTHR22946:SF0">
    <property type="entry name" value="DIENELACTONE HYDROLASE DOMAIN-CONTAINING PROTEIN"/>
    <property type="match status" value="1"/>
</dbReference>
<comment type="caution">
    <text evidence="2">The sequence shown here is derived from an EMBL/GenBank/DDBJ whole genome shotgun (WGS) entry which is preliminary data.</text>
</comment>
<dbReference type="EMBL" id="JSAN01000083">
    <property type="protein sequence ID" value="KIC71476.1"/>
    <property type="molecule type" value="Genomic_DNA"/>
</dbReference>
<dbReference type="PANTHER" id="PTHR22946">
    <property type="entry name" value="DIENELACTONE HYDROLASE DOMAIN-CONTAINING PROTEIN-RELATED"/>
    <property type="match status" value="1"/>
</dbReference>
<dbReference type="Proteomes" id="UP000031465">
    <property type="component" value="Unassembled WGS sequence"/>
</dbReference>
<dbReference type="InterPro" id="IPR029058">
    <property type="entry name" value="AB_hydrolase_fold"/>
</dbReference>
<accession>A0A0C1JLM8</accession>
<evidence type="ECO:0000313" key="2">
    <source>
        <dbReference type="EMBL" id="KIC71476.1"/>
    </source>
</evidence>
<organism evidence="2 3">
    <name type="scientific">Candidatus Protochlamydia amoebophila</name>
    <dbReference type="NCBI Taxonomy" id="362787"/>
    <lineage>
        <taxon>Bacteria</taxon>
        <taxon>Pseudomonadati</taxon>
        <taxon>Chlamydiota</taxon>
        <taxon>Chlamydiia</taxon>
        <taxon>Parachlamydiales</taxon>
        <taxon>Parachlamydiaceae</taxon>
        <taxon>Candidatus Protochlamydia</taxon>
    </lineage>
</organism>
<evidence type="ECO:0000259" key="1">
    <source>
        <dbReference type="Pfam" id="PF01738"/>
    </source>
</evidence>
<dbReference type="InterPro" id="IPR050261">
    <property type="entry name" value="FrsA_esterase"/>
</dbReference>
<name>A0A0C1JLM8_9BACT</name>
<dbReference type="Pfam" id="PF01738">
    <property type="entry name" value="DLH"/>
    <property type="match status" value="1"/>
</dbReference>
<dbReference type="PATRIC" id="fig|362787.3.peg.1379"/>
<reference evidence="2 3" key="1">
    <citation type="journal article" date="2014" name="Mol. Biol. Evol.">
        <title>Massive expansion of Ubiquitination-related gene families within the Chlamydiae.</title>
        <authorList>
            <person name="Domman D."/>
            <person name="Collingro A."/>
            <person name="Lagkouvardos I."/>
            <person name="Gehre L."/>
            <person name="Weinmaier T."/>
            <person name="Rattei T."/>
            <person name="Subtil A."/>
            <person name="Horn M."/>
        </authorList>
    </citation>
    <scope>NUCLEOTIDE SEQUENCE [LARGE SCALE GENOMIC DNA]</scope>
    <source>
        <strain evidence="2 3">EI2</strain>
    </source>
</reference>
<dbReference type="InterPro" id="IPR002925">
    <property type="entry name" value="Dienelactn_hydro"/>
</dbReference>
<dbReference type="AlphaFoldDB" id="A0A0C1JLM8"/>
<proteinExistence type="predicted"/>
<dbReference type="SUPFAM" id="SSF53474">
    <property type="entry name" value="alpha/beta-Hydrolases"/>
    <property type="match status" value="1"/>
</dbReference>
<dbReference type="Gene3D" id="3.40.50.1820">
    <property type="entry name" value="alpha/beta hydrolase"/>
    <property type="match status" value="1"/>
</dbReference>
<protein>
    <submittedName>
        <fullName evidence="2">Uncharacterized protein K02A2.1</fullName>
    </submittedName>
</protein>
<dbReference type="RefSeq" id="WP_039359026.1">
    <property type="nucleotide sequence ID" value="NZ_JSAN01000083.1"/>
</dbReference>
<dbReference type="GO" id="GO:0016787">
    <property type="term" value="F:hydrolase activity"/>
    <property type="evidence" value="ECO:0007669"/>
    <property type="project" value="InterPro"/>
</dbReference>
<gene>
    <name evidence="2" type="primary">ysgA_2</name>
    <name evidence="2" type="ORF">DB44_DK00030</name>
</gene>
<sequence length="243" mass="27150">MKDREIVYELDNQIFKGYFVNFSETKQKKPAILIAHTWMGRNAFVCEKAQELAKLGYIGFAVDLYGEGRVAQNGEEAGALMKPLFMDRQLLQKRIFGAMQALVQQPEVDAGKIGAIGFCFGGLTVIELLRSGADVKGVVSFHGILGSQKEGNNVKTVSIAKSIKGSLLVLHGYHDPYVPVDNVLHLQKEMTDANVDWQFNTYGNAGHSFTNPEENDKKGGKFYEPKTCDRAWLAMKNFFEEIF</sequence>
<evidence type="ECO:0000313" key="3">
    <source>
        <dbReference type="Proteomes" id="UP000031465"/>
    </source>
</evidence>
<feature type="domain" description="Dienelactone hydrolase" evidence="1">
    <location>
        <begin position="23"/>
        <end position="242"/>
    </location>
</feature>